<evidence type="ECO:0000313" key="2">
    <source>
        <dbReference type="EMBL" id="CAG7732649.1"/>
    </source>
</evidence>
<keyword evidence="3" id="KW-1185">Reference proteome</keyword>
<reference evidence="2" key="1">
    <citation type="submission" date="2021-06" db="EMBL/GenBank/DDBJ databases">
        <authorList>
            <person name="Hodson N. C."/>
            <person name="Mongue J. A."/>
            <person name="Jaron S. K."/>
        </authorList>
    </citation>
    <scope>NUCLEOTIDE SEQUENCE</scope>
</reference>
<evidence type="ECO:0000256" key="1">
    <source>
        <dbReference type="SAM" id="MobiDB-lite"/>
    </source>
</evidence>
<feature type="compositionally biased region" description="Polar residues" evidence="1">
    <location>
        <begin position="70"/>
        <end position="80"/>
    </location>
</feature>
<name>A0A8J2P676_9HEXA</name>
<feature type="region of interest" description="Disordered" evidence="1">
    <location>
        <begin position="70"/>
        <end position="93"/>
    </location>
</feature>
<feature type="region of interest" description="Disordered" evidence="1">
    <location>
        <begin position="1"/>
        <end position="23"/>
    </location>
</feature>
<evidence type="ECO:0000313" key="3">
    <source>
        <dbReference type="Proteomes" id="UP000708208"/>
    </source>
</evidence>
<protein>
    <submittedName>
        <fullName evidence="2">Uncharacterized protein</fullName>
    </submittedName>
</protein>
<comment type="caution">
    <text evidence="2">The sequence shown here is derived from an EMBL/GenBank/DDBJ whole genome shotgun (WGS) entry which is preliminary data.</text>
</comment>
<feature type="compositionally biased region" description="Basic residues" evidence="1">
    <location>
        <begin position="84"/>
        <end position="93"/>
    </location>
</feature>
<sequence length="270" mass="29988">MKSYVPRFGGTIEDNSSDSDSEIHFPMKSNCTVNLPKIMVTNNEATEFKPESIDFSDSLIKLFTTPTIPYSSPNSIPDSQTPRRSSRKPRPPKRLLFNIGLHNLYVCSSQQMELPSFEMDLESPIYSPIPSDDEANILNSPSPSPDPITDAMSKMEIKTPDVAAKSQQGHLKLAEITVKQKPTLQPPNHQIPALMSLTIDPSTLTPKLSSRNNFKRRSRFSRPPRFGNPFLSHRKVWSPSPKCLNTCILCNGTGLLDFSIPPPPTPRGGS</sequence>
<accession>A0A8J2P676</accession>
<feature type="non-terminal residue" evidence="2">
    <location>
        <position position="270"/>
    </location>
</feature>
<dbReference type="Proteomes" id="UP000708208">
    <property type="component" value="Unassembled WGS sequence"/>
</dbReference>
<organism evidence="2 3">
    <name type="scientific">Allacma fusca</name>
    <dbReference type="NCBI Taxonomy" id="39272"/>
    <lineage>
        <taxon>Eukaryota</taxon>
        <taxon>Metazoa</taxon>
        <taxon>Ecdysozoa</taxon>
        <taxon>Arthropoda</taxon>
        <taxon>Hexapoda</taxon>
        <taxon>Collembola</taxon>
        <taxon>Symphypleona</taxon>
        <taxon>Sminthuridae</taxon>
        <taxon>Allacma</taxon>
    </lineage>
</organism>
<dbReference type="AlphaFoldDB" id="A0A8J2P676"/>
<gene>
    <name evidence="2" type="ORF">AFUS01_LOCUS21148</name>
</gene>
<dbReference type="EMBL" id="CAJVCH010235207">
    <property type="protein sequence ID" value="CAG7732649.1"/>
    <property type="molecule type" value="Genomic_DNA"/>
</dbReference>
<proteinExistence type="predicted"/>